<comment type="caution">
    <text evidence="2">The sequence shown here is derived from an EMBL/GenBank/DDBJ whole genome shotgun (WGS) entry which is preliminary data.</text>
</comment>
<feature type="region of interest" description="Disordered" evidence="1">
    <location>
        <begin position="284"/>
        <end position="344"/>
    </location>
</feature>
<evidence type="ECO:0000313" key="2">
    <source>
        <dbReference type="EMBL" id="KAK7902008.1"/>
    </source>
</evidence>
<sequence>MDSQWESLLADIEKKIVPLSLDELKKLSEELKLELSEEVKSSCRLMRRQILSFLESHDVTSLEDGGMSTLLSTSDFIDHLQNKQTPVDDVGAAPEREDADQPQQVVVQHPLLTQSGTVPLSPQRPNSIASSDRNTSQMREQSSVHPMYRKDFRIVGQIGEVGQKDKLNFTCLERQIERGLKKGYEEGEIVEAVIQAIAPDVKLKSYLESSEEEYSLYVPQVPTAHLNPNAPVFRSKVSHPVETQTENLLEEQAQSLDEGASTELSGQVDERLENEEMLAQDAGQNLDTDSDDQTAEPAVPEDTETSSEDEHGLEQERRSTRTRQPRCIFTYDTLGKPTVTVLKK</sequence>
<feature type="region of interest" description="Disordered" evidence="1">
    <location>
        <begin position="114"/>
        <end position="144"/>
    </location>
</feature>
<dbReference type="Proteomes" id="UP001460270">
    <property type="component" value="Unassembled WGS sequence"/>
</dbReference>
<evidence type="ECO:0000256" key="1">
    <source>
        <dbReference type="SAM" id="MobiDB-lite"/>
    </source>
</evidence>
<keyword evidence="3" id="KW-1185">Reference proteome</keyword>
<protein>
    <submittedName>
        <fullName evidence="2">Uncharacterized protein</fullName>
    </submittedName>
</protein>
<proteinExistence type="predicted"/>
<dbReference type="AlphaFoldDB" id="A0AAW0NL42"/>
<reference evidence="3" key="1">
    <citation type="submission" date="2024-04" db="EMBL/GenBank/DDBJ databases">
        <title>Salinicola lusitanus LLJ914,a marine bacterium isolated from the Okinawa Trough.</title>
        <authorList>
            <person name="Li J."/>
        </authorList>
    </citation>
    <scope>NUCLEOTIDE SEQUENCE [LARGE SCALE GENOMIC DNA]</scope>
</reference>
<name>A0AAW0NL42_9GOBI</name>
<organism evidence="2 3">
    <name type="scientific">Mugilogobius chulae</name>
    <name type="common">yellowstripe goby</name>
    <dbReference type="NCBI Taxonomy" id="88201"/>
    <lineage>
        <taxon>Eukaryota</taxon>
        <taxon>Metazoa</taxon>
        <taxon>Chordata</taxon>
        <taxon>Craniata</taxon>
        <taxon>Vertebrata</taxon>
        <taxon>Euteleostomi</taxon>
        <taxon>Actinopterygii</taxon>
        <taxon>Neopterygii</taxon>
        <taxon>Teleostei</taxon>
        <taxon>Neoteleostei</taxon>
        <taxon>Acanthomorphata</taxon>
        <taxon>Gobiaria</taxon>
        <taxon>Gobiiformes</taxon>
        <taxon>Gobioidei</taxon>
        <taxon>Gobiidae</taxon>
        <taxon>Gobionellinae</taxon>
        <taxon>Mugilogobius</taxon>
    </lineage>
</organism>
<dbReference type="EMBL" id="JBBPFD010000013">
    <property type="protein sequence ID" value="KAK7902008.1"/>
    <property type="molecule type" value="Genomic_DNA"/>
</dbReference>
<feature type="compositionally biased region" description="Acidic residues" evidence="1">
    <location>
        <begin position="288"/>
        <end position="307"/>
    </location>
</feature>
<feature type="compositionally biased region" description="Basic and acidic residues" evidence="1">
    <location>
        <begin position="308"/>
        <end position="319"/>
    </location>
</feature>
<evidence type="ECO:0000313" key="3">
    <source>
        <dbReference type="Proteomes" id="UP001460270"/>
    </source>
</evidence>
<accession>A0AAW0NL42</accession>
<gene>
    <name evidence="2" type="ORF">WMY93_018777</name>
</gene>